<accession>A0A6P8FUW0</accession>
<feature type="region of interest" description="Disordered" evidence="4">
    <location>
        <begin position="137"/>
        <end position="162"/>
    </location>
</feature>
<keyword evidence="6" id="KW-1185">Reference proteome</keyword>
<name>A0A6P8FUW0_CLUHA</name>
<dbReference type="Gene3D" id="2.30.29.30">
    <property type="entry name" value="Pleckstrin-homology domain (PH domain)/Phosphotyrosine-binding domain (PTB)"/>
    <property type="match status" value="1"/>
</dbReference>
<organism evidence="6 7">
    <name type="scientific">Clupea harengus</name>
    <name type="common">Atlantic herring</name>
    <dbReference type="NCBI Taxonomy" id="7950"/>
    <lineage>
        <taxon>Eukaryota</taxon>
        <taxon>Metazoa</taxon>
        <taxon>Chordata</taxon>
        <taxon>Craniata</taxon>
        <taxon>Vertebrata</taxon>
        <taxon>Euteleostomi</taxon>
        <taxon>Actinopterygii</taxon>
        <taxon>Neopterygii</taxon>
        <taxon>Teleostei</taxon>
        <taxon>Clupei</taxon>
        <taxon>Clupeiformes</taxon>
        <taxon>Clupeoidei</taxon>
        <taxon>Clupeidae</taxon>
        <taxon>Clupea</taxon>
    </lineage>
</organism>
<proteinExistence type="predicted"/>
<dbReference type="OrthoDB" id="6086001at2759"/>
<dbReference type="Proteomes" id="UP000515152">
    <property type="component" value="Chromosome 10"/>
</dbReference>
<evidence type="ECO:0000259" key="5">
    <source>
        <dbReference type="PROSITE" id="PS50001"/>
    </source>
</evidence>
<dbReference type="SUPFAM" id="SSF50729">
    <property type="entry name" value="PH domain-like"/>
    <property type="match status" value="1"/>
</dbReference>
<reference evidence="7" key="1">
    <citation type="submission" date="2025-08" db="UniProtKB">
        <authorList>
            <consortium name="RefSeq"/>
        </authorList>
    </citation>
    <scope>IDENTIFICATION</scope>
</reference>
<evidence type="ECO:0000313" key="7">
    <source>
        <dbReference type="RefSeq" id="XP_031430464.1"/>
    </source>
</evidence>
<evidence type="ECO:0000256" key="2">
    <source>
        <dbReference type="ARBA" id="ARBA00022999"/>
    </source>
</evidence>
<evidence type="ECO:0000313" key="6">
    <source>
        <dbReference type="Proteomes" id="UP000515152"/>
    </source>
</evidence>
<feature type="compositionally biased region" description="Pro residues" evidence="4">
    <location>
        <begin position="147"/>
        <end position="157"/>
    </location>
</feature>
<dbReference type="KEGG" id="char:105894994"/>
<dbReference type="Gene3D" id="3.30.505.10">
    <property type="entry name" value="SH2 domain"/>
    <property type="match status" value="1"/>
</dbReference>
<keyword evidence="1" id="KW-0597">Phosphoprotein</keyword>
<feature type="domain" description="SH2" evidence="5">
    <location>
        <begin position="172"/>
        <end position="279"/>
    </location>
</feature>
<feature type="compositionally biased region" description="Polar residues" evidence="4">
    <location>
        <begin position="373"/>
        <end position="382"/>
    </location>
</feature>
<dbReference type="Pfam" id="PF00017">
    <property type="entry name" value="SH2"/>
    <property type="match status" value="1"/>
</dbReference>
<dbReference type="RefSeq" id="XP_031430464.1">
    <property type="nucleotide sequence ID" value="XM_031574604.2"/>
</dbReference>
<dbReference type="AlphaFoldDB" id="A0A6P8FUW0"/>
<protein>
    <submittedName>
        <fullName evidence="7">Signal-transducing adaptor protein 2b isoform X1</fullName>
    </submittedName>
</protein>
<dbReference type="GO" id="GO:0035591">
    <property type="term" value="F:signaling adaptor activity"/>
    <property type="evidence" value="ECO:0007669"/>
    <property type="project" value="InterPro"/>
</dbReference>
<evidence type="ECO:0000256" key="4">
    <source>
        <dbReference type="SAM" id="MobiDB-lite"/>
    </source>
</evidence>
<dbReference type="InterPro" id="IPR036860">
    <property type="entry name" value="SH2_dom_sf"/>
</dbReference>
<dbReference type="InterPro" id="IPR011993">
    <property type="entry name" value="PH-like_dom_sf"/>
</dbReference>
<dbReference type="GeneID" id="105894994"/>
<dbReference type="CTD" id="406601"/>
<dbReference type="PROSITE" id="PS50001">
    <property type="entry name" value="SH2"/>
    <property type="match status" value="1"/>
</dbReference>
<dbReference type="InterPro" id="IPR001849">
    <property type="entry name" value="PH_domain"/>
</dbReference>
<evidence type="ECO:0000256" key="1">
    <source>
        <dbReference type="ARBA" id="ARBA00022553"/>
    </source>
</evidence>
<dbReference type="SMART" id="SM00233">
    <property type="entry name" value="PH"/>
    <property type="match status" value="1"/>
</dbReference>
<feature type="compositionally biased region" description="Basic and acidic residues" evidence="4">
    <location>
        <begin position="313"/>
        <end position="324"/>
    </location>
</feature>
<dbReference type="SUPFAM" id="SSF55550">
    <property type="entry name" value="SH2 domain"/>
    <property type="match status" value="1"/>
</dbReference>
<gene>
    <name evidence="7" type="primary">stap2b</name>
</gene>
<keyword evidence="2 3" id="KW-0727">SH2 domain</keyword>
<dbReference type="InterPro" id="IPR000980">
    <property type="entry name" value="SH2"/>
</dbReference>
<dbReference type="InterPro" id="IPR039111">
    <property type="entry name" value="STAP1/STAP2"/>
</dbReference>
<sequence length="435" mass="48969">MAKRLGRQKMQLPISYYEGYLEIKYLKEQAPRRLWTSLCGDALFFFNNSKENQYVEKLELGGFISISDYSSPDRNLNTAGLLIHTKDDDVRLMAPSLETRELWKGFILSVKELSVPTSLNLLPGQVLMMREVVEREMDRRSSLPSSAPTPTPAPPPTTTTTTKCIVKGSSPLYLSVVSEMPACYEAVSRTEAEILLERHPDKGNLLLRPGRDGSSFAITTRQNLNGPVFRHYRVTRKHDSGFYIDVEKPIYCATLQGIVDCLVEKTAGTLQPLILDEPYEESIMLCPSAFVQANQENGEWSQRSVSPLPKPPSRPERKHSLVREEELEEELEENTYLNINDEDEKNEEAPVPPQPLPRRPMLRQQAASGLLPHQSSLPNLTGNRGPGKKALKPPKALPVPSSRGFHRADAPLNKLHNLALTSELQQKLVQRRAKE</sequence>
<dbReference type="PANTHER" id="PTHR16186:SF11">
    <property type="entry name" value="SIGNAL-TRANSDUCING ADAPTOR PROTEIN 2"/>
    <property type="match status" value="1"/>
</dbReference>
<dbReference type="PANTHER" id="PTHR16186">
    <property type="entry name" value="SIGNAL-TRANSDUCING ADAPTOR PROTEIN-RELATED"/>
    <property type="match status" value="1"/>
</dbReference>
<evidence type="ECO:0000256" key="3">
    <source>
        <dbReference type="PROSITE-ProRule" id="PRU00191"/>
    </source>
</evidence>
<feature type="region of interest" description="Disordered" evidence="4">
    <location>
        <begin position="297"/>
        <end position="407"/>
    </location>
</feature>